<dbReference type="SUPFAM" id="SSF53474">
    <property type="entry name" value="alpha/beta-Hydrolases"/>
    <property type="match status" value="1"/>
</dbReference>
<comment type="similarity">
    <text evidence="2">Belongs to the AB hydrolase superfamily. Epoxide hydrolase family.</text>
</comment>
<dbReference type="Pfam" id="PF00561">
    <property type="entry name" value="Abhydrolase_1"/>
    <property type="match status" value="1"/>
</dbReference>
<dbReference type="InterPro" id="IPR000639">
    <property type="entry name" value="Epox_hydrolase-like"/>
</dbReference>
<protein>
    <submittedName>
        <fullName evidence="4">Epoxide hydrolase</fullName>
    </submittedName>
</protein>
<dbReference type="PANTHER" id="PTHR43329">
    <property type="entry name" value="EPOXIDE HYDROLASE"/>
    <property type="match status" value="1"/>
</dbReference>
<evidence type="ECO:0000259" key="3">
    <source>
        <dbReference type="Pfam" id="PF00561"/>
    </source>
</evidence>
<dbReference type="Gene3D" id="3.40.50.1820">
    <property type="entry name" value="alpha/beta hydrolase"/>
    <property type="match status" value="1"/>
</dbReference>
<keyword evidence="1 4" id="KW-0378">Hydrolase</keyword>
<gene>
    <name evidence="4" type="ORF">Moror_2947</name>
</gene>
<dbReference type="PRINTS" id="PR00412">
    <property type="entry name" value="EPOXHYDRLASE"/>
</dbReference>
<dbReference type="InterPro" id="IPR000073">
    <property type="entry name" value="AB_hydrolase_1"/>
</dbReference>
<proteinExistence type="inferred from homology"/>
<dbReference type="InterPro" id="IPR029058">
    <property type="entry name" value="AB_hydrolase_fold"/>
</dbReference>
<dbReference type="HOGENOM" id="CLU_020336_7_0_1"/>
<dbReference type="Proteomes" id="UP000017559">
    <property type="component" value="Unassembled WGS sequence"/>
</dbReference>
<reference evidence="4 5" key="1">
    <citation type="journal article" date="2014" name="BMC Genomics">
        <title>Genome and secretome analysis of the hemibiotrophic fungal pathogen, Moniliophthora roreri, which causes frosty pod rot disease of cacao: mechanisms of the biotrophic and necrotrophic phases.</title>
        <authorList>
            <person name="Meinhardt L.W."/>
            <person name="Costa G.G.L."/>
            <person name="Thomazella D.P.T."/>
            <person name="Teixeira P.J.P.L."/>
            <person name="Carazzolle M.F."/>
            <person name="Schuster S.C."/>
            <person name="Carlson J.E."/>
            <person name="Guiltinan M.J."/>
            <person name="Mieczkowski P."/>
            <person name="Farmer A."/>
            <person name="Ramaraj T."/>
            <person name="Crozier J."/>
            <person name="Davis R.E."/>
            <person name="Shao J."/>
            <person name="Melnick R.L."/>
            <person name="Pereira G.A.G."/>
            <person name="Bailey B.A."/>
        </authorList>
    </citation>
    <scope>NUCLEOTIDE SEQUENCE [LARGE SCALE GENOMIC DNA]</scope>
    <source>
        <strain evidence="4 5">MCA 2997</strain>
    </source>
</reference>
<evidence type="ECO:0000313" key="4">
    <source>
        <dbReference type="EMBL" id="ESK91181.1"/>
    </source>
</evidence>
<dbReference type="KEGG" id="mrr:Moror_2947"/>
<feature type="domain" description="AB hydrolase-1" evidence="3">
    <location>
        <begin position="34"/>
        <end position="318"/>
    </location>
</feature>
<organism evidence="4 5">
    <name type="scientific">Moniliophthora roreri (strain MCA 2997)</name>
    <name type="common">Cocoa frosty pod rot fungus</name>
    <name type="synonym">Crinipellis roreri</name>
    <dbReference type="NCBI Taxonomy" id="1381753"/>
    <lineage>
        <taxon>Eukaryota</taxon>
        <taxon>Fungi</taxon>
        <taxon>Dikarya</taxon>
        <taxon>Basidiomycota</taxon>
        <taxon>Agaricomycotina</taxon>
        <taxon>Agaricomycetes</taxon>
        <taxon>Agaricomycetidae</taxon>
        <taxon>Agaricales</taxon>
        <taxon>Marasmiineae</taxon>
        <taxon>Marasmiaceae</taxon>
        <taxon>Moniliophthora</taxon>
    </lineage>
</organism>
<name>V2XEF0_MONRO</name>
<evidence type="ECO:0000313" key="5">
    <source>
        <dbReference type="Proteomes" id="UP000017559"/>
    </source>
</evidence>
<dbReference type="AlphaFoldDB" id="V2XEF0"/>
<evidence type="ECO:0000256" key="2">
    <source>
        <dbReference type="ARBA" id="ARBA00038334"/>
    </source>
</evidence>
<sequence length="334" mass="37616">MAMDSNSYKDLKVSRGFNYHYYVATAREKSKQNLVFIHGFGVASQDWRHQVRFFQELGYGIIAPDSLGYGGSSIIRDPQQLKLSLIAQDIVEILQHENIQSAIFVGQGGGSPIISRVAQLYPEKVTAAAFLAIPYAAPTPPPFDLKQILKIQKDTFGYELFGYWEFLAIDPDAPVIAISNFEAFFNLIYPDDPKSWISLFGPSGAMKGYLLAGPDAVLPSPSWFSAEEKRLQYTTLQAFDLSGPFTYYKAYLENVQSEDGQQSVPLDRYRLSKPVFYGYGTEDYISLPAIGKQAVQSFCDGEKLTIREFKANHWMHLQVPDDVNRTLLDWLQGL</sequence>
<dbReference type="EMBL" id="AWSO01000364">
    <property type="protein sequence ID" value="ESK91181.1"/>
    <property type="molecule type" value="Genomic_DNA"/>
</dbReference>
<accession>V2XEF0</accession>
<evidence type="ECO:0000256" key="1">
    <source>
        <dbReference type="ARBA" id="ARBA00022801"/>
    </source>
</evidence>
<dbReference type="STRING" id="1381753.V2XEF0"/>
<keyword evidence="5" id="KW-1185">Reference proteome</keyword>
<dbReference type="GO" id="GO:0016787">
    <property type="term" value="F:hydrolase activity"/>
    <property type="evidence" value="ECO:0007669"/>
    <property type="project" value="UniProtKB-KW"/>
</dbReference>
<comment type="caution">
    <text evidence="4">The sequence shown here is derived from an EMBL/GenBank/DDBJ whole genome shotgun (WGS) entry which is preliminary data.</text>
</comment>
<dbReference type="OrthoDB" id="284184at2759"/>